<evidence type="ECO:0000313" key="2">
    <source>
        <dbReference type="Proteomes" id="UP000634136"/>
    </source>
</evidence>
<sequence length="56" mass="6188">MAEAMNGQVTTIPQTLHHIRGQGNIVPQVRAQILEILKEGGLLKVPKGLKRIHRVV</sequence>
<comment type="caution">
    <text evidence="1">The sequence shown here is derived from an EMBL/GenBank/DDBJ whole genome shotgun (WGS) entry which is preliminary data.</text>
</comment>
<organism evidence="1 2">
    <name type="scientific">Senna tora</name>
    <dbReference type="NCBI Taxonomy" id="362788"/>
    <lineage>
        <taxon>Eukaryota</taxon>
        <taxon>Viridiplantae</taxon>
        <taxon>Streptophyta</taxon>
        <taxon>Embryophyta</taxon>
        <taxon>Tracheophyta</taxon>
        <taxon>Spermatophyta</taxon>
        <taxon>Magnoliopsida</taxon>
        <taxon>eudicotyledons</taxon>
        <taxon>Gunneridae</taxon>
        <taxon>Pentapetalae</taxon>
        <taxon>rosids</taxon>
        <taxon>fabids</taxon>
        <taxon>Fabales</taxon>
        <taxon>Fabaceae</taxon>
        <taxon>Caesalpinioideae</taxon>
        <taxon>Cassia clade</taxon>
        <taxon>Senna</taxon>
    </lineage>
</organism>
<gene>
    <name evidence="1" type="ORF">G2W53_044825</name>
</gene>
<dbReference type="AlphaFoldDB" id="A0A834SBP7"/>
<accession>A0A834SBP7</accession>
<reference evidence="1" key="1">
    <citation type="submission" date="2020-09" db="EMBL/GenBank/DDBJ databases">
        <title>Genome-Enabled Discovery of Anthraquinone Biosynthesis in Senna tora.</title>
        <authorList>
            <person name="Kang S.-H."/>
            <person name="Pandey R.P."/>
            <person name="Lee C.-M."/>
            <person name="Sim J.-S."/>
            <person name="Jeong J.-T."/>
            <person name="Choi B.-S."/>
            <person name="Jung M."/>
            <person name="Ginzburg D."/>
            <person name="Zhao K."/>
            <person name="Won S.Y."/>
            <person name="Oh T.-J."/>
            <person name="Yu Y."/>
            <person name="Kim N.-H."/>
            <person name="Lee O.R."/>
            <person name="Lee T.-H."/>
            <person name="Bashyal P."/>
            <person name="Kim T.-S."/>
            <person name="Lee W.-H."/>
            <person name="Kawkins C."/>
            <person name="Kim C.-K."/>
            <person name="Kim J.S."/>
            <person name="Ahn B.O."/>
            <person name="Rhee S.Y."/>
            <person name="Sohng J.K."/>
        </authorList>
    </citation>
    <scope>NUCLEOTIDE SEQUENCE</scope>
    <source>
        <tissue evidence="1">Leaf</tissue>
    </source>
</reference>
<name>A0A834SBP7_9FABA</name>
<evidence type="ECO:0000313" key="1">
    <source>
        <dbReference type="EMBL" id="KAF7800695.1"/>
    </source>
</evidence>
<keyword evidence="2" id="KW-1185">Reference proteome</keyword>
<proteinExistence type="predicted"/>
<protein>
    <submittedName>
        <fullName evidence="1">Uncharacterized protein</fullName>
    </submittedName>
</protein>
<dbReference type="Proteomes" id="UP000634136">
    <property type="component" value="Unassembled WGS sequence"/>
</dbReference>
<dbReference type="EMBL" id="JAAIUW010000233">
    <property type="protein sequence ID" value="KAF7800695.1"/>
    <property type="molecule type" value="Genomic_DNA"/>
</dbReference>